<protein>
    <submittedName>
        <fullName evidence="2 3">Uncharacterized protein</fullName>
    </submittedName>
</protein>
<dbReference type="AlphaFoldDB" id="A0A180GIU9"/>
<feature type="region of interest" description="Disordered" evidence="1">
    <location>
        <begin position="1"/>
        <end position="50"/>
    </location>
</feature>
<reference evidence="3 4" key="3">
    <citation type="journal article" date="2017" name="G3 (Bethesda)">
        <title>Comparative analysis highlights variable genome content of wheat rusts and divergence of the mating loci.</title>
        <authorList>
            <person name="Cuomo C.A."/>
            <person name="Bakkeren G."/>
            <person name="Khalil H.B."/>
            <person name="Panwar V."/>
            <person name="Joly D."/>
            <person name="Linning R."/>
            <person name="Sakthikumar S."/>
            <person name="Song X."/>
            <person name="Adiconis X."/>
            <person name="Fan L."/>
            <person name="Goldberg J.M."/>
            <person name="Levin J.Z."/>
            <person name="Young S."/>
            <person name="Zeng Q."/>
            <person name="Anikster Y."/>
            <person name="Bruce M."/>
            <person name="Wang M."/>
            <person name="Yin C."/>
            <person name="McCallum B."/>
            <person name="Szabo L.J."/>
            <person name="Hulbert S."/>
            <person name="Chen X."/>
            <person name="Fellers J.P."/>
        </authorList>
    </citation>
    <scope>NUCLEOTIDE SEQUENCE</scope>
    <source>
        <strain evidence="4">Isolate 1-1 / race 1 (BBBD)</strain>
        <strain evidence="3">isolate 1-1 / race 1 (BBBD)</strain>
    </source>
</reference>
<reference evidence="2" key="1">
    <citation type="submission" date="2009-11" db="EMBL/GenBank/DDBJ databases">
        <authorList>
            <consortium name="The Broad Institute Genome Sequencing Platform"/>
            <person name="Ward D."/>
            <person name="Feldgarden M."/>
            <person name="Earl A."/>
            <person name="Young S.K."/>
            <person name="Zeng Q."/>
            <person name="Koehrsen M."/>
            <person name="Alvarado L."/>
            <person name="Berlin A."/>
            <person name="Bochicchio J."/>
            <person name="Borenstein D."/>
            <person name="Chapman S.B."/>
            <person name="Chen Z."/>
            <person name="Engels R."/>
            <person name="Freedman E."/>
            <person name="Gellesch M."/>
            <person name="Goldberg J."/>
            <person name="Griggs A."/>
            <person name="Gujja S."/>
            <person name="Heilman E."/>
            <person name="Heiman D."/>
            <person name="Hepburn T."/>
            <person name="Howarth C."/>
            <person name="Jen D."/>
            <person name="Larson L."/>
            <person name="Lewis B."/>
            <person name="Mehta T."/>
            <person name="Park D."/>
            <person name="Pearson M."/>
            <person name="Roberts A."/>
            <person name="Saif S."/>
            <person name="Shea T."/>
            <person name="Shenoy N."/>
            <person name="Sisk P."/>
            <person name="Stolte C."/>
            <person name="Sykes S."/>
            <person name="Thomson T."/>
            <person name="Walk T."/>
            <person name="White J."/>
            <person name="Yandava C."/>
            <person name="Izard J."/>
            <person name="Baranova O.V."/>
            <person name="Blanton J.M."/>
            <person name="Tanner A.C."/>
            <person name="Dewhirst F.E."/>
            <person name="Haas B."/>
            <person name="Nusbaum C."/>
            <person name="Birren B."/>
        </authorList>
    </citation>
    <scope>NUCLEOTIDE SEQUENCE [LARGE SCALE GENOMIC DNA]</scope>
    <source>
        <strain evidence="2">1-1 BBBD Race 1</strain>
    </source>
</reference>
<dbReference type="EnsemblFungi" id="PTTG_12563-t43_1">
    <property type="protein sequence ID" value="PTTG_12563-t43_1-p1"/>
    <property type="gene ID" value="PTTG_12563"/>
</dbReference>
<dbReference type="OrthoDB" id="2500854at2759"/>
<proteinExistence type="predicted"/>
<evidence type="ECO:0000313" key="2">
    <source>
        <dbReference type="EMBL" id="OAV92561.1"/>
    </source>
</evidence>
<evidence type="ECO:0000313" key="4">
    <source>
        <dbReference type="Proteomes" id="UP000005240"/>
    </source>
</evidence>
<dbReference type="Proteomes" id="UP000005240">
    <property type="component" value="Unassembled WGS sequence"/>
</dbReference>
<feature type="compositionally biased region" description="Acidic residues" evidence="1">
    <location>
        <begin position="1"/>
        <end position="10"/>
    </location>
</feature>
<reference evidence="3" key="4">
    <citation type="submission" date="2025-05" db="UniProtKB">
        <authorList>
            <consortium name="EnsemblFungi"/>
        </authorList>
    </citation>
    <scope>IDENTIFICATION</scope>
    <source>
        <strain evidence="3">isolate 1-1 / race 1 (BBBD)</strain>
    </source>
</reference>
<organism evidence="2">
    <name type="scientific">Puccinia triticina (isolate 1-1 / race 1 (BBBD))</name>
    <name type="common">Brown leaf rust fungus</name>
    <dbReference type="NCBI Taxonomy" id="630390"/>
    <lineage>
        <taxon>Eukaryota</taxon>
        <taxon>Fungi</taxon>
        <taxon>Dikarya</taxon>
        <taxon>Basidiomycota</taxon>
        <taxon>Pucciniomycotina</taxon>
        <taxon>Pucciniomycetes</taxon>
        <taxon>Pucciniales</taxon>
        <taxon>Pucciniaceae</taxon>
        <taxon>Puccinia</taxon>
    </lineage>
</organism>
<dbReference type="PANTHER" id="PTHR33069:SF3">
    <property type="entry name" value="DYNEIN HEAVY CHAIN TAIL DOMAIN-CONTAINING PROTEIN"/>
    <property type="match status" value="1"/>
</dbReference>
<reference evidence="2" key="2">
    <citation type="submission" date="2016-05" db="EMBL/GenBank/DDBJ databases">
        <title>Comparative analysis highlights variable genome content of wheat rusts and divergence of the mating loci.</title>
        <authorList>
            <person name="Cuomo C.A."/>
            <person name="Bakkeren G."/>
            <person name="Szabo L."/>
            <person name="Khalil H."/>
            <person name="Joly D."/>
            <person name="Goldberg J."/>
            <person name="Young S."/>
            <person name="Zeng Q."/>
            <person name="Fellers J."/>
        </authorList>
    </citation>
    <scope>NUCLEOTIDE SEQUENCE [LARGE SCALE GENOMIC DNA]</scope>
    <source>
        <strain evidence="2">1-1 BBBD Race 1</strain>
    </source>
</reference>
<feature type="compositionally biased region" description="Acidic residues" evidence="1">
    <location>
        <begin position="34"/>
        <end position="50"/>
    </location>
</feature>
<name>A0A180GIU9_PUCT1</name>
<dbReference type="EMBL" id="ADAS02000062">
    <property type="protein sequence ID" value="OAV92561.1"/>
    <property type="molecule type" value="Genomic_DNA"/>
</dbReference>
<gene>
    <name evidence="2" type="ORF">PTTG_12563</name>
</gene>
<evidence type="ECO:0000256" key="1">
    <source>
        <dbReference type="SAM" id="MobiDB-lite"/>
    </source>
</evidence>
<sequence>MDDSNAEEISDTGGEQTFDTGSEETSETGSEQISDTEGEQTSDSSSEGEDPLERLIKELQQEEDVVIQGFNGLFNKCKACVDHEPMRAHPTFNRETPYIDQMKLISNCLHSSILPELRDQFKAILPFLEPSEIHTEPGSRCKLILEIQSQLDQTVDQTISAYNSLFSEGVIPPDQTNDQLLKETKNYRLFGLHLGIKALLSNLGYCFHQSSMLLAESGISITRRTGRVESTRKSNLQSASLCEAILKAVFTWSKGSEWDTVLDSWRFSTRASIFDNLLDYIHQRITSASNPQEEPLLIPPLDERNISLAKLLIPILKLSKIFICRFSKIGMSDQPLPHFTEMCTHQLESLLNLPPRAHANLASLHSLLTENHLTREAFNRRFDAKIGLLLAQFRSVSLDLMFYVIPLIPDKDGFPVQNEYKTFLATWNTQWLTATQNAIKLARSTSINPA</sequence>
<dbReference type="PANTHER" id="PTHR33069">
    <property type="entry name" value="CHROMOSOME 7, WHOLE GENOME SHOTGUN SEQUENCE-RELATED"/>
    <property type="match status" value="1"/>
</dbReference>
<evidence type="ECO:0000313" key="3">
    <source>
        <dbReference type="EnsemblFungi" id="PTTG_12563-t43_1-p1"/>
    </source>
</evidence>
<dbReference type="VEuPathDB" id="FungiDB:PTTG_12563"/>
<accession>A0A180GIU9</accession>
<dbReference type="STRING" id="630390.A0A180GIU9"/>
<keyword evidence="4" id="KW-1185">Reference proteome</keyword>